<evidence type="ECO:0000313" key="1">
    <source>
        <dbReference type="EMBL" id="KAJ9090232.1"/>
    </source>
</evidence>
<dbReference type="EMBL" id="QTSX02000011">
    <property type="protein sequence ID" value="KAJ9090232.1"/>
    <property type="molecule type" value="Genomic_DNA"/>
</dbReference>
<name>A0ACC2UTI4_9FUNG</name>
<gene>
    <name evidence="1" type="ORF">DSO57_1004485</name>
</gene>
<reference evidence="1" key="1">
    <citation type="submission" date="2022-04" db="EMBL/GenBank/DDBJ databases">
        <title>Genome of the entomopathogenic fungus Entomophthora muscae.</title>
        <authorList>
            <person name="Elya C."/>
            <person name="Lovett B.R."/>
            <person name="Lee E."/>
            <person name="Macias A.M."/>
            <person name="Hajek A.E."/>
            <person name="De Bivort B.L."/>
            <person name="Kasson M.T."/>
            <person name="De Fine Licht H.H."/>
            <person name="Stajich J.E."/>
        </authorList>
    </citation>
    <scope>NUCLEOTIDE SEQUENCE</scope>
    <source>
        <strain evidence="1">Berkeley</strain>
    </source>
</reference>
<keyword evidence="2" id="KW-1185">Reference proteome</keyword>
<protein>
    <submittedName>
        <fullName evidence="1">Uncharacterized protein</fullName>
    </submittedName>
</protein>
<proteinExistence type="predicted"/>
<organism evidence="1 2">
    <name type="scientific">Entomophthora muscae</name>
    <dbReference type="NCBI Taxonomy" id="34485"/>
    <lineage>
        <taxon>Eukaryota</taxon>
        <taxon>Fungi</taxon>
        <taxon>Fungi incertae sedis</taxon>
        <taxon>Zoopagomycota</taxon>
        <taxon>Entomophthoromycotina</taxon>
        <taxon>Entomophthoromycetes</taxon>
        <taxon>Entomophthorales</taxon>
        <taxon>Entomophthoraceae</taxon>
        <taxon>Entomophthora</taxon>
    </lineage>
</organism>
<comment type="caution">
    <text evidence="1">The sequence shown here is derived from an EMBL/GenBank/DDBJ whole genome shotgun (WGS) entry which is preliminary data.</text>
</comment>
<sequence>MDSYSRSMKANLLIALSIGSTISLKCQDFSDRCGVSFENSTCGNDNPYGPCCSMEGYCGVSDLHCKPSLGCQSGCAPEDMSGFTDTQRCGTANKGLMCNPNGEYGPCCSLKGYCGSGEDFCTPSHGCQSGCSSEEEGYSMTGRCGTANNGLVCNPTGIFGPCCSEFGFCGRSKYHCLTSLGCQSGCKPPPPSSFTHPPNQMPCKRLNPSLLSQLTSQSIFKPQIQMDHPVSRNNS</sequence>
<evidence type="ECO:0000313" key="2">
    <source>
        <dbReference type="Proteomes" id="UP001165960"/>
    </source>
</evidence>
<accession>A0ACC2UTI4</accession>
<dbReference type="Proteomes" id="UP001165960">
    <property type="component" value="Unassembled WGS sequence"/>
</dbReference>